<proteinExistence type="predicted"/>
<dbReference type="Proteomes" id="UP001596004">
    <property type="component" value="Unassembled WGS sequence"/>
</dbReference>
<dbReference type="EMBL" id="JBHSFP010000019">
    <property type="protein sequence ID" value="MFC4533987.1"/>
    <property type="molecule type" value="Genomic_DNA"/>
</dbReference>
<dbReference type="RefSeq" id="WP_380843970.1">
    <property type="nucleotide sequence ID" value="NZ_JBHSFP010000019.1"/>
</dbReference>
<keyword evidence="1" id="KW-0472">Membrane</keyword>
<gene>
    <name evidence="2" type="ORF">ACFO60_24765</name>
</gene>
<evidence type="ECO:0000313" key="2">
    <source>
        <dbReference type="EMBL" id="MFC4533987.1"/>
    </source>
</evidence>
<evidence type="ECO:0000313" key="3">
    <source>
        <dbReference type="Proteomes" id="UP001596004"/>
    </source>
</evidence>
<keyword evidence="3" id="KW-1185">Reference proteome</keyword>
<reference evidence="3" key="1">
    <citation type="journal article" date="2019" name="Int. J. Syst. Evol. Microbiol.">
        <title>The Global Catalogue of Microorganisms (GCM) 10K type strain sequencing project: providing services to taxonomists for standard genome sequencing and annotation.</title>
        <authorList>
            <consortium name="The Broad Institute Genomics Platform"/>
            <consortium name="The Broad Institute Genome Sequencing Center for Infectious Disease"/>
            <person name="Wu L."/>
            <person name="Ma J."/>
        </authorList>
    </citation>
    <scope>NUCLEOTIDE SEQUENCE [LARGE SCALE GENOMIC DNA]</scope>
    <source>
        <strain evidence="3">CGMCC 4.7132</strain>
    </source>
</reference>
<sequence>MRIARTGASALLAACAVIDLTGAPQHLPPLTAAIYGCEVLMAGGAAILGWAMTILTRRGRTMSPPVEERLSALLLVQWLLAVCLAVSLATLAAMTLVR</sequence>
<organism evidence="2 3">
    <name type="scientific">Sphaerisporangium dianthi</name>
    <dbReference type="NCBI Taxonomy" id="1436120"/>
    <lineage>
        <taxon>Bacteria</taxon>
        <taxon>Bacillati</taxon>
        <taxon>Actinomycetota</taxon>
        <taxon>Actinomycetes</taxon>
        <taxon>Streptosporangiales</taxon>
        <taxon>Streptosporangiaceae</taxon>
        <taxon>Sphaerisporangium</taxon>
    </lineage>
</organism>
<name>A0ABV9CND2_9ACTN</name>
<accession>A0ABV9CND2</accession>
<keyword evidence="1" id="KW-0812">Transmembrane</keyword>
<feature type="transmembrane region" description="Helical" evidence="1">
    <location>
        <begin position="72"/>
        <end position="97"/>
    </location>
</feature>
<comment type="caution">
    <text evidence="2">The sequence shown here is derived from an EMBL/GenBank/DDBJ whole genome shotgun (WGS) entry which is preliminary data.</text>
</comment>
<keyword evidence="1" id="KW-1133">Transmembrane helix</keyword>
<evidence type="ECO:0000256" key="1">
    <source>
        <dbReference type="SAM" id="Phobius"/>
    </source>
</evidence>
<protein>
    <submittedName>
        <fullName evidence="2">Uncharacterized protein</fullName>
    </submittedName>
</protein>
<feature type="transmembrane region" description="Helical" evidence="1">
    <location>
        <begin position="32"/>
        <end position="51"/>
    </location>
</feature>